<sequence length="81" mass="9274">MLAKSKIVKGGKISIPAIYRKSLKLKEGDEIVFNLSNNELTLIPIKTNLQKVREMINQYHDPNISLVDKLILERRAEAKNE</sequence>
<dbReference type="GO" id="GO:0003677">
    <property type="term" value="F:DNA binding"/>
    <property type="evidence" value="ECO:0007669"/>
    <property type="project" value="UniProtKB-KW"/>
</dbReference>
<dbReference type="RefSeq" id="WP_323738684.1">
    <property type="nucleotide sequence ID" value="NZ_CP112932.1"/>
</dbReference>
<accession>A0ABZ0URG6</accession>
<keyword evidence="3" id="KW-1185">Reference proteome</keyword>
<name>A0ABZ0URG6_9RICK</name>
<dbReference type="InterPro" id="IPR007159">
    <property type="entry name" value="SpoVT-AbrB_dom"/>
</dbReference>
<reference evidence="2 3" key="1">
    <citation type="submission" date="2022-10" db="EMBL/GenBank/DDBJ databases">
        <title>Host association and intracellularity evolved multiple times independently in the Rickettsiales.</title>
        <authorList>
            <person name="Castelli M."/>
            <person name="Nardi T."/>
            <person name="Gammuto L."/>
            <person name="Bellinzona G."/>
            <person name="Sabaneyeva E."/>
            <person name="Potekhin A."/>
            <person name="Serra V."/>
            <person name="Petroni G."/>
            <person name="Sassera D."/>
        </authorList>
    </citation>
    <scope>NUCLEOTIDE SEQUENCE [LARGE SCALE GENOMIC DNA]</scope>
    <source>
        <strain evidence="2 3">Kr 154-4</strain>
    </source>
</reference>
<gene>
    <name evidence="2" type="ORF">Trichorick_00513</name>
</gene>
<evidence type="ECO:0000259" key="1">
    <source>
        <dbReference type="SMART" id="SM00966"/>
    </source>
</evidence>
<dbReference type="Gene3D" id="2.10.260.10">
    <property type="match status" value="1"/>
</dbReference>
<keyword evidence="2" id="KW-0238">DNA-binding</keyword>
<feature type="domain" description="SpoVT-AbrB" evidence="1">
    <location>
        <begin position="5"/>
        <end position="50"/>
    </location>
</feature>
<dbReference type="NCBIfam" id="TIGR01439">
    <property type="entry name" value="lp_hng_hel_AbrB"/>
    <property type="match status" value="1"/>
</dbReference>
<dbReference type="InterPro" id="IPR037914">
    <property type="entry name" value="SpoVT-AbrB_sf"/>
</dbReference>
<proteinExistence type="predicted"/>
<dbReference type="SMART" id="SM00966">
    <property type="entry name" value="SpoVT_AbrB"/>
    <property type="match status" value="1"/>
</dbReference>
<protein>
    <submittedName>
        <fullName evidence="2">AbrB/MazE/SpoVT family DNA-binding domain-containing protein</fullName>
    </submittedName>
</protein>
<organism evidence="2 3">
    <name type="scientific">Candidatus Trichorickettsia mobilis</name>
    <dbReference type="NCBI Taxonomy" id="1346319"/>
    <lineage>
        <taxon>Bacteria</taxon>
        <taxon>Pseudomonadati</taxon>
        <taxon>Pseudomonadota</taxon>
        <taxon>Alphaproteobacteria</taxon>
        <taxon>Rickettsiales</taxon>
        <taxon>Rickettsiaceae</taxon>
        <taxon>Rickettsieae</taxon>
        <taxon>Candidatus Trichorickettsia</taxon>
    </lineage>
</organism>
<dbReference type="EMBL" id="CP112932">
    <property type="protein sequence ID" value="WPY00630.1"/>
    <property type="molecule type" value="Genomic_DNA"/>
</dbReference>
<evidence type="ECO:0000313" key="3">
    <source>
        <dbReference type="Proteomes" id="UP001326613"/>
    </source>
</evidence>
<dbReference type="SUPFAM" id="SSF89447">
    <property type="entry name" value="AbrB/MazE/MraZ-like"/>
    <property type="match status" value="1"/>
</dbReference>
<dbReference type="Pfam" id="PF04014">
    <property type="entry name" value="MazE_antitoxin"/>
    <property type="match status" value="1"/>
</dbReference>
<evidence type="ECO:0000313" key="2">
    <source>
        <dbReference type="EMBL" id="WPY00630.1"/>
    </source>
</evidence>
<dbReference type="Proteomes" id="UP001326613">
    <property type="component" value="Chromosome"/>
</dbReference>